<dbReference type="AlphaFoldDB" id="A0A067L2L7"/>
<accession>A0A067L2L7</accession>
<dbReference type="InterPro" id="IPR046349">
    <property type="entry name" value="C1-like_sf"/>
</dbReference>
<proteinExistence type="predicted"/>
<dbReference type="Pfam" id="PF03107">
    <property type="entry name" value="C1_2"/>
    <property type="match status" value="2"/>
</dbReference>
<protein>
    <recommendedName>
        <fullName evidence="2">DC1 domain-containing protein</fullName>
    </recommendedName>
</protein>
<dbReference type="Proteomes" id="UP000027138">
    <property type="component" value="Unassembled WGS sequence"/>
</dbReference>
<dbReference type="PANTHER" id="PTHR46288">
    <property type="entry name" value="PHORBOL-ESTER/DAG-TYPE DOMAIN-CONTAINING PROTEIN"/>
    <property type="match status" value="1"/>
</dbReference>
<evidence type="ECO:0000313" key="3">
    <source>
        <dbReference type="EMBL" id="KDP38700.1"/>
    </source>
</evidence>
<dbReference type="InterPro" id="IPR004146">
    <property type="entry name" value="DC1"/>
</dbReference>
<evidence type="ECO:0000256" key="1">
    <source>
        <dbReference type="ARBA" id="ARBA00022737"/>
    </source>
</evidence>
<dbReference type="PANTHER" id="PTHR46288:SF27">
    <property type="entry name" value="CYSTEINE_HISTIDINE-RICH C1 DOMAIN FAMILY PROTEIN"/>
    <property type="match status" value="1"/>
</dbReference>
<evidence type="ECO:0000259" key="2">
    <source>
        <dbReference type="Pfam" id="PF03107"/>
    </source>
</evidence>
<dbReference type="SUPFAM" id="SSF57889">
    <property type="entry name" value="Cysteine-rich domain"/>
    <property type="match status" value="2"/>
</dbReference>
<gene>
    <name evidence="3" type="ORF">JCGZ_04053</name>
</gene>
<feature type="domain" description="DC1" evidence="2">
    <location>
        <begin position="280"/>
        <end position="325"/>
    </location>
</feature>
<evidence type="ECO:0000313" key="4">
    <source>
        <dbReference type="Proteomes" id="UP000027138"/>
    </source>
</evidence>
<sequence>MEQLKHLQVPLIVAINDLSGAIGSRKVSHEFAEFLQCPLVDENDITPTPETISSPTISAASNDAAVDSSFGIICRIALTQLSLKFNVVVVNMQCNNERLHKLEQLQHSGKARSVIIQPKTIYHQDHYLYDDGGPILKVTISKELFNVNEDVTKILNLLCRAKKGMRKNAEKLNDHLHELVLSKEPRTEKIQCKKCSNLVSGLSYECAECSEFIFHKFCAESASRFTHSSCLTAKNPEKYEFEKTYKCNNCEEFSDDCYDCLLQTNLKLEILPAILYDGVHKHYFNLIIMPFKYNYQFRCIICDEVGSSVGYKCYDCNFDVHVNCMLPSELTIGSKRSYLCPPSYLPSYFVVRRCHVCEGEDLDRQPLIYVSYTPGVRYHYDYFHFTCFTQRMRQFPSEYIGGPK</sequence>
<dbReference type="OrthoDB" id="851844at2759"/>
<feature type="domain" description="DC1" evidence="2">
    <location>
        <begin position="175"/>
        <end position="219"/>
    </location>
</feature>
<dbReference type="STRING" id="180498.A0A067L2L7"/>
<reference evidence="3 4" key="1">
    <citation type="journal article" date="2014" name="PLoS ONE">
        <title>Global Analysis of Gene Expression Profiles in Physic Nut (Jatropha curcas L.) Seedlings Exposed to Salt Stress.</title>
        <authorList>
            <person name="Zhang L."/>
            <person name="Zhang C."/>
            <person name="Wu P."/>
            <person name="Chen Y."/>
            <person name="Li M."/>
            <person name="Jiang H."/>
            <person name="Wu G."/>
        </authorList>
    </citation>
    <scope>NUCLEOTIDE SEQUENCE [LARGE SCALE GENOMIC DNA]</scope>
    <source>
        <strain evidence="4">cv. GZQX0401</strain>
        <tissue evidence="3">Young leaves</tissue>
    </source>
</reference>
<keyword evidence="1" id="KW-0677">Repeat</keyword>
<name>A0A067L2L7_JATCU</name>
<dbReference type="EMBL" id="KK914358">
    <property type="protein sequence ID" value="KDP38700.1"/>
    <property type="molecule type" value="Genomic_DNA"/>
</dbReference>
<organism evidence="3 4">
    <name type="scientific">Jatropha curcas</name>
    <name type="common">Barbados nut</name>
    <dbReference type="NCBI Taxonomy" id="180498"/>
    <lineage>
        <taxon>Eukaryota</taxon>
        <taxon>Viridiplantae</taxon>
        <taxon>Streptophyta</taxon>
        <taxon>Embryophyta</taxon>
        <taxon>Tracheophyta</taxon>
        <taxon>Spermatophyta</taxon>
        <taxon>Magnoliopsida</taxon>
        <taxon>eudicotyledons</taxon>
        <taxon>Gunneridae</taxon>
        <taxon>Pentapetalae</taxon>
        <taxon>rosids</taxon>
        <taxon>fabids</taxon>
        <taxon>Malpighiales</taxon>
        <taxon>Euphorbiaceae</taxon>
        <taxon>Crotonoideae</taxon>
        <taxon>Jatropheae</taxon>
        <taxon>Jatropha</taxon>
    </lineage>
</organism>
<keyword evidence="4" id="KW-1185">Reference proteome</keyword>